<dbReference type="EMBL" id="JAEPRD010000083">
    <property type="protein sequence ID" value="KAG2200468.1"/>
    <property type="molecule type" value="Genomic_DNA"/>
</dbReference>
<dbReference type="PANTHER" id="PTHR13318">
    <property type="entry name" value="PARTNER OF PAIRED, ISOFORM B-RELATED"/>
    <property type="match status" value="1"/>
</dbReference>
<protein>
    <recommendedName>
        <fullName evidence="3">F-box domain-containing protein</fullName>
    </recommendedName>
</protein>
<evidence type="ECO:0000313" key="1">
    <source>
        <dbReference type="EMBL" id="KAG2200468.1"/>
    </source>
</evidence>
<accession>A0A8H7V228</accession>
<dbReference type="InterPro" id="IPR032675">
    <property type="entry name" value="LRR_dom_sf"/>
</dbReference>
<evidence type="ECO:0000313" key="2">
    <source>
        <dbReference type="Proteomes" id="UP000603453"/>
    </source>
</evidence>
<dbReference type="AlphaFoldDB" id="A0A8H7V228"/>
<comment type="caution">
    <text evidence="1">The sequence shown here is derived from an EMBL/GenBank/DDBJ whole genome shotgun (WGS) entry which is preliminary data.</text>
</comment>
<dbReference type="GO" id="GO:0031146">
    <property type="term" value="P:SCF-dependent proteasomal ubiquitin-dependent protein catabolic process"/>
    <property type="evidence" value="ECO:0007669"/>
    <property type="project" value="TreeGrafter"/>
</dbReference>
<dbReference type="SUPFAM" id="SSF52058">
    <property type="entry name" value="L domain-like"/>
    <property type="match status" value="1"/>
</dbReference>
<dbReference type="OrthoDB" id="2234898at2759"/>
<dbReference type="Proteomes" id="UP000603453">
    <property type="component" value="Unassembled WGS sequence"/>
</dbReference>
<name>A0A8H7V228_9FUNG</name>
<reference evidence="1" key="1">
    <citation type="submission" date="2020-12" db="EMBL/GenBank/DDBJ databases">
        <title>Metabolic potential, ecology and presence of endohyphal bacteria is reflected in genomic diversity of Mucoromycotina.</title>
        <authorList>
            <person name="Muszewska A."/>
            <person name="Okrasinska A."/>
            <person name="Steczkiewicz K."/>
            <person name="Drgas O."/>
            <person name="Orlowska M."/>
            <person name="Perlinska-Lenart U."/>
            <person name="Aleksandrzak-Piekarczyk T."/>
            <person name="Szatraj K."/>
            <person name="Zielenkiewicz U."/>
            <person name="Pilsyk S."/>
            <person name="Malc E."/>
            <person name="Mieczkowski P."/>
            <person name="Kruszewska J.S."/>
            <person name="Biernat P."/>
            <person name="Pawlowska J."/>
        </authorList>
    </citation>
    <scope>NUCLEOTIDE SEQUENCE</scope>
    <source>
        <strain evidence="1">WA0000017839</strain>
    </source>
</reference>
<gene>
    <name evidence="1" type="ORF">INT47_011448</name>
</gene>
<proteinExistence type="predicted"/>
<keyword evidence="2" id="KW-1185">Reference proteome</keyword>
<dbReference type="Gene3D" id="3.80.10.10">
    <property type="entry name" value="Ribonuclease Inhibitor"/>
    <property type="match status" value="1"/>
</dbReference>
<evidence type="ECO:0008006" key="3">
    <source>
        <dbReference type="Google" id="ProtNLM"/>
    </source>
</evidence>
<dbReference type="GO" id="GO:0019005">
    <property type="term" value="C:SCF ubiquitin ligase complex"/>
    <property type="evidence" value="ECO:0007669"/>
    <property type="project" value="TreeGrafter"/>
</dbReference>
<organism evidence="1 2">
    <name type="scientific">Mucor saturninus</name>
    <dbReference type="NCBI Taxonomy" id="64648"/>
    <lineage>
        <taxon>Eukaryota</taxon>
        <taxon>Fungi</taxon>
        <taxon>Fungi incertae sedis</taxon>
        <taxon>Mucoromycota</taxon>
        <taxon>Mucoromycotina</taxon>
        <taxon>Mucoromycetes</taxon>
        <taxon>Mucorales</taxon>
        <taxon>Mucorineae</taxon>
        <taxon>Mucoraceae</taxon>
        <taxon>Mucor</taxon>
    </lineage>
</organism>
<sequence length="604" mass="69714">MITPQLTYNYPLEIFDNVSYYLTHKQKGICRNVCKSWRSLFTPSQYRHVQIRGRRQFQRFYGALMTSMVGHYVRRLSIDDVCITAEELETLPTLCPNLVHLLSNGVDTSQDISFSQWSHLRYLTEYGHLTVANQLLRSPDSTFSSLTNLSIRFSSPNMKHELFDNLHKASDLECLSLDTVTLSLSDLEMIHDSCRSLQKLRLINADLEPISFTLKEKRNVGAAASHHLYKPTKCMKILEFQNGGSLYDNYEWLYYFASKYNGLVSLHLWCRYSVSTPSPKVPPTVSELEERYAAIASIGVNCRSLKYVNLINVTMNHWFFEAMDHVGISLDSIALGDMTDRTLDMLQCLVRSKQNVCSLTLWGWPSLCIQETMQEAVTLIGMCSDRLYSIDFSMQFSGIKNAPIPIDFILSHCSKLKRLKFDNIQAVVMTPMNTKTDDDACYNMPAKSSLEHLIFKNGSFRNQVFDYLSIYCPNLTNLEVNSCSLIGQHYPEMDIKIHMPHHTFQSIRIDHARSPSHYYHAKQAIDIRLFNVYQYKKNKRQLFELNDYEPYTTSLDFEYEQRTVEYSRPTNYIGHHADTQISGPFVSITCQDLAELHIGTLWAI</sequence>